<evidence type="ECO:0000256" key="5">
    <source>
        <dbReference type="ARBA" id="ARBA00023136"/>
    </source>
</evidence>
<dbReference type="NCBIfam" id="TIGR00813">
    <property type="entry name" value="sss"/>
    <property type="match status" value="1"/>
</dbReference>
<dbReference type="Pfam" id="PF00474">
    <property type="entry name" value="SSF"/>
    <property type="match status" value="1"/>
</dbReference>
<dbReference type="Gene3D" id="1.20.1730.10">
    <property type="entry name" value="Sodium/glucose cotransporter"/>
    <property type="match status" value="1"/>
</dbReference>
<dbReference type="PANTHER" id="PTHR11819:SF195">
    <property type="entry name" value="SODIUM_GLUCOSE COTRANSPORTER 4"/>
    <property type="match status" value="1"/>
</dbReference>
<dbReference type="PROSITE" id="PS50283">
    <property type="entry name" value="NA_SOLUT_SYMP_3"/>
    <property type="match status" value="1"/>
</dbReference>
<accession>A0A0S2DQ07</accession>
<comment type="subcellular location">
    <subcellularLocation>
        <location evidence="1">Membrane</location>
        <topology evidence="1">Multi-pass membrane protein</topology>
    </subcellularLocation>
</comment>
<dbReference type="CDD" id="cd10325">
    <property type="entry name" value="SLC5sbd_vSGLT"/>
    <property type="match status" value="1"/>
</dbReference>
<dbReference type="STRING" id="69.GLE_5132"/>
<evidence type="ECO:0000256" key="1">
    <source>
        <dbReference type="ARBA" id="ARBA00004141"/>
    </source>
</evidence>
<organism evidence="7 8">
    <name type="scientific">Lysobacter enzymogenes</name>
    <dbReference type="NCBI Taxonomy" id="69"/>
    <lineage>
        <taxon>Bacteria</taxon>
        <taxon>Pseudomonadati</taxon>
        <taxon>Pseudomonadota</taxon>
        <taxon>Gammaproteobacteria</taxon>
        <taxon>Lysobacterales</taxon>
        <taxon>Lysobacteraceae</taxon>
        <taxon>Lysobacter</taxon>
    </lineage>
</organism>
<dbReference type="GO" id="GO:0005886">
    <property type="term" value="C:plasma membrane"/>
    <property type="evidence" value="ECO:0007669"/>
    <property type="project" value="TreeGrafter"/>
</dbReference>
<evidence type="ECO:0000256" key="4">
    <source>
        <dbReference type="ARBA" id="ARBA00022989"/>
    </source>
</evidence>
<evidence type="ECO:0000313" key="8">
    <source>
        <dbReference type="Proteomes" id="UP000061569"/>
    </source>
</evidence>
<dbReference type="PATRIC" id="fig|69.6.peg.5057"/>
<dbReference type="OrthoDB" id="9814523at2"/>
<dbReference type="Proteomes" id="UP000061569">
    <property type="component" value="Chromosome"/>
</dbReference>
<keyword evidence="4" id="KW-1133">Transmembrane helix</keyword>
<dbReference type="GO" id="GO:0005412">
    <property type="term" value="F:D-glucose:sodium symporter activity"/>
    <property type="evidence" value="ECO:0007669"/>
    <property type="project" value="TreeGrafter"/>
</dbReference>
<dbReference type="PANTHER" id="PTHR11819">
    <property type="entry name" value="SOLUTE CARRIER FAMILY 5"/>
    <property type="match status" value="1"/>
</dbReference>
<keyword evidence="5" id="KW-0472">Membrane</keyword>
<dbReference type="EMBL" id="CP013140">
    <property type="protein sequence ID" value="ALN60473.1"/>
    <property type="molecule type" value="Genomic_DNA"/>
</dbReference>
<gene>
    <name evidence="7" type="primary">sglT</name>
    <name evidence="7" type="ORF">GLE_5132</name>
</gene>
<dbReference type="InterPro" id="IPR001734">
    <property type="entry name" value="Na/solute_symporter"/>
</dbReference>
<keyword evidence="3" id="KW-0812">Transmembrane</keyword>
<dbReference type="AlphaFoldDB" id="A0A0S2DQ07"/>
<dbReference type="KEGG" id="lez:GLE_5132"/>
<protein>
    <submittedName>
        <fullName evidence="7">Sodium/glucose cotransporter</fullName>
    </submittedName>
</protein>
<evidence type="ECO:0000256" key="6">
    <source>
        <dbReference type="RuleBase" id="RU362091"/>
    </source>
</evidence>
<proteinExistence type="inferred from homology"/>
<evidence type="ECO:0000256" key="2">
    <source>
        <dbReference type="ARBA" id="ARBA00006434"/>
    </source>
</evidence>
<name>A0A0S2DQ07_LYSEN</name>
<evidence type="ECO:0000256" key="3">
    <source>
        <dbReference type="ARBA" id="ARBA00022692"/>
    </source>
</evidence>
<reference evidence="7 8" key="1">
    <citation type="submission" date="2015-11" db="EMBL/GenBank/DDBJ databases">
        <title>Genome sequences of Lysobacter enzymogenes strain C3 and Lysobacter antibioticus ATCC 29479.</title>
        <authorList>
            <person name="Kobayashi D.Y."/>
        </authorList>
    </citation>
    <scope>NUCLEOTIDE SEQUENCE [LARGE SCALE GENOMIC DNA]</scope>
    <source>
        <strain evidence="7 8">C3</strain>
    </source>
</reference>
<comment type="similarity">
    <text evidence="2 6">Belongs to the sodium:solute symporter (SSF) (TC 2.A.21) family.</text>
</comment>
<evidence type="ECO:0000313" key="7">
    <source>
        <dbReference type="EMBL" id="ALN60473.1"/>
    </source>
</evidence>
<sequence>MKLSLLDTAIVLAYLAGVFVLAQWVSREKSGHEKTAKDYFLASKALPWWAIGASLIAANISAEQIIGMSGSGYALGLAIASYEWMAAATLLVVGKFFLPVFLRNGIYTMPQFLEERYGNRIRTLMAVFWLGLYVFVNLTSIVWLGSIAVAQVTGMDQMLALTLLGLFALAYQLYGGLKAVALTDIVQVTLLVLGGLLVAGLTLSKIGDGAGIVAGFQKLMAAHPEHFHMILPKDSPHYDKLPGLGVLLGGLWIAHLSYWGFNQYIIQRALAAKDLKEAQKGIVFAAALKIVLPVIVVLPGIAAVVLSPGLERSDDAYPAMMALLPPGVLGLVFAALVAAIVASLASKINSVATIFTLDFYAKRRVDASERQLVRVGRIAAAVSILIAILTARPLLGGFDQGFQYIQEYTGFFTPGIVVIFLFGLFWKRANEAGALAAAGGSILLSVLFKYVVWTDMSFVNRIGVVFLLSAVLMAAVSLATAPPAARDRIRHDGVSYATAPAWNVAALGVLAILVALYAAFW</sequence>
<dbReference type="InterPro" id="IPR038377">
    <property type="entry name" value="Na/Glc_symporter_sf"/>
</dbReference>